<evidence type="ECO:0000313" key="5">
    <source>
        <dbReference type="EMBL" id="OWM80898.1"/>
    </source>
</evidence>
<dbReference type="SUPFAM" id="SSF50978">
    <property type="entry name" value="WD40 repeat-like"/>
    <property type="match status" value="1"/>
</dbReference>
<dbReference type="AlphaFoldDB" id="A0A218X7W9"/>
<reference evidence="8" key="4">
    <citation type="submission" date="2025-04" db="UniProtKB">
        <authorList>
            <consortium name="RefSeq"/>
        </authorList>
    </citation>
    <scope>IDENTIFICATION</scope>
    <source>
        <tissue evidence="8">Leaf</tissue>
    </source>
</reference>
<reference evidence="5" key="2">
    <citation type="submission" date="2017-06" db="EMBL/GenBank/DDBJ databases">
        <title>The pomegranate genome and the genomics of punicalagin biosynthesis.</title>
        <authorList>
            <person name="Xu C."/>
        </authorList>
    </citation>
    <scope>NUCLEOTIDE SEQUENCE [LARGE SCALE GENOMIC DNA]</scope>
    <source>
        <tissue evidence="5">Fresh leaf</tissue>
    </source>
</reference>
<reference evidence="7" key="3">
    <citation type="journal article" date="2020" name="Plant Biotechnol. J.">
        <title>The pomegranate (Punica granatum L.) draft genome dissects genetic divergence between soft- and hard-seeded cultivars.</title>
        <authorList>
            <person name="Luo X."/>
            <person name="Li H."/>
            <person name="Wu Z."/>
            <person name="Yao W."/>
            <person name="Zhao P."/>
            <person name="Cao D."/>
            <person name="Yu H."/>
            <person name="Li K."/>
            <person name="Poudel K."/>
            <person name="Zhao D."/>
            <person name="Zhang F."/>
            <person name="Xia X."/>
            <person name="Chen L."/>
            <person name="Wang Q."/>
            <person name="Jing D."/>
            <person name="Cao S."/>
        </authorList>
    </citation>
    <scope>NUCLEOTIDE SEQUENCE [LARGE SCALE GENOMIC DNA]</scope>
</reference>
<dbReference type="InterPro" id="IPR015943">
    <property type="entry name" value="WD40/YVTN_repeat-like_dom_sf"/>
</dbReference>
<proteinExistence type="predicted"/>
<dbReference type="PROSITE" id="PS50082">
    <property type="entry name" value="WD_REPEATS_2"/>
    <property type="match status" value="2"/>
</dbReference>
<organism evidence="5 6">
    <name type="scientific">Punica granatum</name>
    <name type="common">Pomegranate</name>
    <dbReference type="NCBI Taxonomy" id="22663"/>
    <lineage>
        <taxon>Eukaryota</taxon>
        <taxon>Viridiplantae</taxon>
        <taxon>Streptophyta</taxon>
        <taxon>Embryophyta</taxon>
        <taxon>Tracheophyta</taxon>
        <taxon>Spermatophyta</taxon>
        <taxon>Magnoliopsida</taxon>
        <taxon>eudicotyledons</taxon>
        <taxon>Gunneridae</taxon>
        <taxon>Pentapetalae</taxon>
        <taxon>rosids</taxon>
        <taxon>malvids</taxon>
        <taxon>Myrtales</taxon>
        <taxon>Lythraceae</taxon>
        <taxon>Punica</taxon>
    </lineage>
</organism>
<evidence type="ECO:0000256" key="1">
    <source>
        <dbReference type="ARBA" id="ARBA00022574"/>
    </source>
</evidence>
<evidence type="ECO:0000313" key="8">
    <source>
        <dbReference type="RefSeq" id="XP_031401437.1"/>
    </source>
</evidence>
<dbReference type="PRINTS" id="PR00320">
    <property type="entry name" value="GPROTEINBRPT"/>
</dbReference>
<sequence>MAKTPPPDPAAVLRGHRASVTDACFHFSRPVLFTGAADGELRIWDTVQRRTVASAWVHSAAHGIISVASSPVIGANKILSQGRDGTVKCWDIENGGLLRNPLLTIETNSYHFCKLSLVKLPSAHGRQNEVSEPSHEVEVRKDAVEISTDKGEVQGSLTADSRNSEEEDSPAEGLKYIAIAGETSSEVEIWDLRNTERSVRFPQNNLGGSQCSSTKERGMCMAVQAFSPSASQGFLNIVAGYEDGSMLWWDIRNPGLPVASVKFHSEPVLSLCIDGQCNGGISGGADDKIFIYSLDHSLGSCLVKKEISLERPGIASTSIRPDNKIAATAGWDHRVRVYNYRKGSPLAILKYHHTTCNAVSFSTDCKQMASASEDKTIALWELYPPRT</sequence>
<keyword evidence="1 3" id="KW-0853">WD repeat</keyword>
<dbReference type="GeneID" id="116211275"/>
<name>A0A218X7W9_PUNGR</name>
<dbReference type="Proteomes" id="UP000197138">
    <property type="component" value="Unassembled WGS sequence"/>
</dbReference>
<feature type="repeat" description="WD" evidence="3">
    <location>
        <begin position="13"/>
        <end position="54"/>
    </location>
</feature>
<evidence type="ECO:0000313" key="6">
    <source>
        <dbReference type="Proteomes" id="UP000197138"/>
    </source>
</evidence>
<keyword evidence="2" id="KW-0677">Repeat</keyword>
<evidence type="ECO:0000256" key="2">
    <source>
        <dbReference type="ARBA" id="ARBA00022737"/>
    </source>
</evidence>
<dbReference type="Pfam" id="PF00400">
    <property type="entry name" value="WD40"/>
    <property type="match status" value="3"/>
</dbReference>
<evidence type="ECO:0000256" key="3">
    <source>
        <dbReference type="PROSITE-ProRule" id="PRU00221"/>
    </source>
</evidence>
<dbReference type="Gene3D" id="2.130.10.10">
    <property type="entry name" value="YVTN repeat-like/Quinoprotein amine dehydrogenase"/>
    <property type="match status" value="2"/>
</dbReference>
<feature type="region of interest" description="Disordered" evidence="4">
    <location>
        <begin position="148"/>
        <end position="172"/>
    </location>
</feature>
<dbReference type="PROSITE" id="PS00678">
    <property type="entry name" value="WD_REPEATS_1"/>
    <property type="match status" value="1"/>
</dbReference>
<evidence type="ECO:0000256" key="4">
    <source>
        <dbReference type="SAM" id="MobiDB-lite"/>
    </source>
</evidence>
<dbReference type="Proteomes" id="UP000515151">
    <property type="component" value="Chromosome 1"/>
</dbReference>
<dbReference type="PANTHER" id="PTHR19854">
    <property type="entry name" value="TRANSDUCIN BETA-LIKE 3"/>
    <property type="match status" value="1"/>
</dbReference>
<dbReference type="EMBL" id="MTKT01002214">
    <property type="protein sequence ID" value="OWM80898.1"/>
    <property type="molecule type" value="Genomic_DNA"/>
</dbReference>
<accession>A0A218X7W9</accession>
<gene>
    <name evidence="8" type="primary">LOC116211275</name>
    <name evidence="5" type="ORF">CDL15_Pgr006929</name>
</gene>
<dbReference type="PANTHER" id="PTHR19854:SF1">
    <property type="entry name" value="GUANINE NUCLEOTIDE-BINDING PROTEIN SUBUNIT BETA-LIKE PROTEIN 1"/>
    <property type="match status" value="1"/>
</dbReference>
<dbReference type="InterPro" id="IPR036322">
    <property type="entry name" value="WD40_repeat_dom_sf"/>
</dbReference>
<dbReference type="InterPro" id="IPR019775">
    <property type="entry name" value="WD40_repeat_CS"/>
</dbReference>
<keyword evidence="7" id="KW-1185">Reference proteome</keyword>
<evidence type="ECO:0000313" key="7">
    <source>
        <dbReference type="Proteomes" id="UP000515151"/>
    </source>
</evidence>
<dbReference type="RefSeq" id="XP_031401437.1">
    <property type="nucleotide sequence ID" value="XM_031545577.1"/>
</dbReference>
<dbReference type="PROSITE" id="PS50294">
    <property type="entry name" value="WD_REPEATS_REGION"/>
    <property type="match status" value="2"/>
</dbReference>
<dbReference type="SMART" id="SM00320">
    <property type="entry name" value="WD40"/>
    <property type="match status" value="5"/>
</dbReference>
<dbReference type="OrthoDB" id="7668193at2759"/>
<dbReference type="InterPro" id="IPR001680">
    <property type="entry name" value="WD40_rpt"/>
</dbReference>
<reference evidence="6" key="1">
    <citation type="journal article" date="2017" name="Plant J.">
        <title>The pomegranate (Punica granatum L.) genome and the genomics of punicalagin biosynthesis.</title>
        <authorList>
            <person name="Qin G."/>
            <person name="Xu C."/>
            <person name="Ming R."/>
            <person name="Tang H."/>
            <person name="Guyot R."/>
            <person name="Kramer E.M."/>
            <person name="Hu Y."/>
            <person name="Yi X."/>
            <person name="Qi Y."/>
            <person name="Xu X."/>
            <person name="Gao Z."/>
            <person name="Pan H."/>
            <person name="Jian J."/>
            <person name="Tian Y."/>
            <person name="Yue Z."/>
            <person name="Xu Y."/>
        </authorList>
    </citation>
    <scope>NUCLEOTIDE SEQUENCE [LARGE SCALE GENOMIC DNA]</scope>
    <source>
        <strain evidence="6">cv. Dabenzi</strain>
    </source>
</reference>
<feature type="repeat" description="WD" evidence="3">
    <location>
        <begin position="349"/>
        <end position="387"/>
    </location>
</feature>
<protein>
    <submittedName>
        <fullName evidence="8">Protein DECREASED SIZE EXCLUSION LIMIT 1 isoform X1</fullName>
    </submittedName>
</protein>
<dbReference type="InterPro" id="IPR020472">
    <property type="entry name" value="WD40_PAC1"/>
</dbReference>